<feature type="region of interest" description="Disordered" evidence="1">
    <location>
        <begin position="1"/>
        <end position="62"/>
    </location>
</feature>
<accession>A0A840MJS1</accession>
<protein>
    <submittedName>
        <fullName evidence="2">Uncharacterized protein</fullName>
    </submittedName>
</protein>
<name>A0A840MJS1_9PROT</name>
<comment type="caution">
    <text evidence="2">The sequence shown here is derived from an EMBL/GenBank/DDBJ whole genome shotgun (WGS) entry which is preliminary data.</text>
</comment>
<evidence type="ECO:0000313" key="2">
    <source>
        <dbReference type="EMBL" id="MBB5019444.1"/>
    </source>
</evidence>
<keyword evidence="3" id="KW-1185">Reference proteome</keyword>
<reference evidence="2 3" key="1">
    <citation type="submission" date="2020-08" db="EMBL/GenBank/DDBJ databases">
        <title>Genomic Encyclopedia of Type Strains, Phase IV (KMG-IV): sequencing the most valuable type-strain genomes for metagenomic binning, comparative biology and taxonomic classification.</title>
        <authorList>
            <person name="Goeker M."/>
        </authorList>
    </citation>
    <scope>NUCLEOTIDE SEQUENCE [LARGE SCALE GENOMIC DNA]</scope>
    <source>
        <strain evidence="2 3">DSM 27165</strain>
    </source>
</reference>
<feature type="compositionally biased region" description="Basic and acidic residues" evidence="1">
    <location>
        <begin position="26"/>
        <end position="38"/>
    </location>
</feature>
<evidence type="ECO:0000313" key="3">
    <source>
        <dbReference type="Proteomes" id="UP000575898"/>
    </source>
</evidence>
<organism evidence="2 3">
    <name type="scientific">Chitinivorax tropicus</name>
    <dbReference type="NCBI Taxonomy" id="714531"/>
    <lineage>
        <taxon>Bacteria</taxon>
        <taxon>Pseudomonadati</taxon>
        <taxon>Pseudomonadota</taxon>
        <taxon>Betaproteobacteria</taxon>
        <taxon>Chitinivorax</taxon>
    </lineage>
</organism>
<dbReference type="AlphaFoldDB" id="A0A840MJS1"/>
<dbReference type="RefSeq" id="WP_184040330.1">
    <property type="nucleotide sequence ID" value="NZ_JACHHY010000017.1"/>
</dbReference>
<sequence length="127" mass="15681">MKTYPQQPGEHYYSQQKYPYEAEQGAEERYGDAYDAQREPQSSSYPQGAAYDQQADGNYAEQQQRYYYEQQQQQMQQQQYYDRRMNDRRAQPDEEYREMFLMNLFLSGYEQRHGFGRRKEDYDKWLH</sequence>
<dbReference type="EMBL" id="JACHHY010000017">
    <property type="protein sequence ID" value="MBB5019444.1"/>
    <property type="molecule type" value="Genomic_DNA"/>
</dbReference>
<proteinExistence type="predicted"/>
<gene>
    <name evidence="2" type="ORF">HNQ59_002746</name>
</gene>
<evidence type="ECO:0000256" key="1">
    <source>
        <dbReference type="SAM" id="MobiDB-lite"/>
    </source>
</evidence>
<dbReference type="Proteomes" id="UP000575898">
    <property type="component" value="Unassembled WGS sequence"/>
</dbReference>